<organism evidence="1 2">
    <name type="scientific">Solirubrobacter pauli</name>
    <dbReference type="NCBI Taxonomy" id="166793"/>
    <lineage>
        <taxon>Bacteria</taxon>
        <taxon>Bacillati</taxon>
        <taxon>Actinomycetota</taxon>
        <taxon>Thermoleophilia</taxon>
        <taxon>Solirubrobacterales</taxon>
        <taxon>Solirubrobacteraceae</taxon>
        <taxon>Solirubrobacter</taxon>
    </lineage>
</organism>
<dbReference type="EMBL" id="RBIL01000001">
    <property type="protein sequence ID" value="RKQ93092.1"/>
    <property type="molecule type" value="Genomic_DNA"/>
</dbReference>
<dbReference type="RefSeq" id="WP_121250905.1">
    <property type="nucleotide sequence ID" value="NZ_RBIL01000001.1"/>
</dbReference>
<accession>A0A660LDJ5</accession>
<sequence>MALTDAQRAQLGAIADQLIPAGGGMPSASEAGVAGQYLDEVLTSLPDLGPALETALAAVDGLEPDAALAVLREDPAAWGVLTAVVPGAYFMNPAIRAAIGYPGLERRPIDASAEPDYLQDGLLDSVIARGPVFRPTPTD</sequence>
<evidence type="ECO:0000313" key="2">
    <source>
        <dbReference type="Proteomes" id="UP000278962"/>
    </source>
</evidence>
<proteinExistence type="predicted"/>
<name>A0A660LDJ5_9ACTN</name>
<protein>
    <recommendedName>
        <fullName evidence="3">Gluconate 2-dehydrogenase subunit 3-like protein</fullName>
    </recommendedName>
</protein>
<comment type="caution">
    <text evidence="1">The sequence shown here is derived from an EMBL/GenBank/DDBJ whole genome shotgun (WGS) entry which is preliminary data.</text>
</comment>
<gene>
    <name evidence="1" type="ORF">C8N24_2952</name>
</gene>
<evidence type="ECO:0008006" key="3">
    <source>
        <dbReference type="Google" id="ProtNLM"/>
    </source>
</evidence>
<keyword evidence="2" id="KW-1185">Reference proteome</keyword>
<dbReference type="Proteomes" id="UP000278962">
    <property type="component" value="Unassembled WGS sequence"/>
</dbReference>
<dbReference type="AlphaFoldDB" id="A0A660LDJ5"/>
<dbReference type="OrthoDB" id="8447184at2"/>
<reference evidence="1 2" key="1">
    <citation type="submission" date="2018-10" db="EMBL/GenBank/DDBJ databases">
        <title>Genomic Encyclopedia of Archaeal and Bacterial Type Strains, Phase II (KMG-II): from individual species to whole genera.</title>
        <authorList>
            <person name="Goeker M."/>
        </authorList>
    </citation>
    <scope>NUCLEOTIDE SEQUENCE [LARGE SCALE GENOMIC DNA]</scope>
    <source>
        <strain evidence="1 2">DSM 14954</strain>
    </source>
</reference>
<evidence type="ECO:0000313" key="1">
    <source>
        <dbReference type="EMBL" id="RKQ93092.1"/>
    </source>
</evidence>